<reference evidence="1" key="1">
    <citation type="submission" date="2009-01" db="EMBL/GenBank/DDBJ databases">
        <authorList>
            <person name="Qin X."/>
            <person name="Bachman B."/>
            <person name="Battles P."/>
            <person name="Bell A."/>
            <person name="Bess C."/>
            <person name="Bickham C."/>
            <person name="Chaboub L."/>
            <person name="Chen D."/>
            <person name="Coyle M."/>
            <person name="Deiros D.R."/>
            <person name="Dinh H."/>
            <person name="Forbes L."/>
            <person name="Fowler G."/>
            <person name="Francisco L."/>
            <person name="Fu Q."/>
            <person name="Gubbala S."/>
            <person name="Hale W."/>
            <person name="Han Y."/>
            <person name="Hemphill L."/>
            <person name="Highlander S.K."/>
            <person name="Hirani K."/>
            <person name="Hogues M."/>
            <person name="Jackson L."/>
            <person name="Jakkamsetti A."/>
            <person name="Javaid M."/>
            <person name="Jiang H."/>
            <person name="Korchina V."/>
            <person name="Kovar C."/>
            <person name="Lara F."/>
            <person name="Lee S."/>
            <person name="Mata R."/>
            <person name="Mathew T."/>
            <person name="Moen C."/>
            <person name="Morales K."/>
            <person name="Munidasa M."/>
            <person name="Nazareth L."/>
            <person name="Ngo R."/>
            <person name="Nguyen L."/>
            <person name="Okwuonu G."/>
            <person name="Ongeri F."/>
            <person name="Patil S."/>
            <person name="Petrosino J."/>
            <person name="Pham C."/>
            <person name="Pham P."/>
            <person name="Pu L.-L."/>
            <person name="Puazo M."/>
            <person name="Raj R."/>
            <person name="Reid J."/>
            <person name="Rouhana J."/>
            <person name="Saada N."/>
            <person name="Shang Y."/>
            <person name="Simmons D."/>
            <person name="Thornton R."/>
            <person name="Warren J."/>
            <person name="Weissenberger G."/>
            <person name="Zhang J."/>
            <person name="Zhang L."/>
            <person name="Zhou C."/>
            <person name="Zhu D."/>
            <person name="Muzny D."/>
            <person name="Worley K."/>
            <person name="Gibbs R."/>
        </authorList>
    </citation>
    <scope>NUCLEOTIDE SEQUENCE [LARGE SCALE GENOMIC DNA]</scope>
    <source>
        <strain evidence="1">DSM 44291</strain>
    </source>
</reference>
<dbReference type="Proteomes" id="UP000006196">
    <property type="component" value="Unassembled WGS sequence"/>
</dbReference>
<name>C0XU13_CORLD</name>
<dbReference type="RefSeq" id="WP_006839226.1">
    <property type="nucleotide sequence ID" value="NZ_GG667191.1"/>
</dbReference>
<dbReference type="OrthoDB" id="4410629at2"/>
<comment type="caution">
    <text evidence="1">The sequence shown here is derived from an EMBL/GenBank/DDBJ whole genome shotgun (WGS) entry which is preliminary data.</text>
</comment>
<evidence type="ECO:0000313" key="1">
    <source>
        <dbReference type="EMBL" id="EEI16275.1"/>
    </source>
</evidence>
<evidence type="ECO:0000313" key="2">
    <source>
        <dbReference type="Proteomes" id="UP000006196"/>
    </source>
</evidence>
<protein>
    <recommendedName>
        <fullName evidence="3">DUF3168 domain-containing protein</fullName>
    </recommendedName>
</protein>
<proteinExistence type="predicted"/>
<dbReference type="EMBL" id="ACHJ01000159">
    <property type="protein sequence ID" value="EEI16275.1"/>
    <property type="molecule type" value="Genomic_DNA"/>
</dbReference>
<gene>
    <name evidence="1" type="ORF">HMPREF0298_1933</name>
</gene>
<sequence>MNEVGELDILRKAIRVVQGVLGPDVWVADSLPKADDLEANLPAVVVDLLPGSEVAAWGGETITALVDYVTLDVEVVDSSRAKATEVGVKVRRALHQLPFIEGTGVKDVDCPRLSTREEINHRVKVIGTVVDLAVTGP</sequence>
<dbReference type="AlphaFoldDB" id="C0XU13"/>
<keyword evidence="2" id="KW-1185">Reference proteome</keyword>
<evidence type="ECO:0008006" key="3">
    <source>
        <dbReference type="Google" id="ProtNLM"/>
    </source>
</evidence>
<dbReference type="STRING" id="525263.HMPREF0298_1933"/>
<dbReference type="HOGENOM" id="CLU_1903147_0_0_11"/>
<organism evidence="1 2">
    <name type="scientific">Corynebacterium lipophiloflavum (strain ATCC 700352 / DSM 44291 / CCUG 37336 / JCM 10383 / DMMZ 1944)</name>
    <dbReference type="NCBI Taxonomy" id="525263"/>
    <lineage>
        <taxon>Bacteria</taxon>
        <taxon>Bacillati</taxon>
        <taxon>Actinomycetota</taxon>
        <taxon>Actinomycetes</taxon>
        <taxon>Mycobacteriales</taxon>
        <taxon>Corynebacteriaceae</taxon>
        <taxon>Corynebacterium</taxon>
    </lineage>
</organism>
<dbReference type="eggNOG" id="ENOG5031WHC">
    <property type="taxonomic scope" value="Bacteria"/>
</dbReference>
<accession>C0XU13</accession>